<comment type="caution">
    <text evidence="2">The sequence shown here is derived from an EMBL/GenBank/DDBJ whole genome shotgun (WGS) entry which is preliminary data.</text>
</comment>
<reference evidence="2 3" key="1">
    <citation type="journal article" date="2019" name="Commun. Biol.">
        <title>The bagworm genome reveals a unique fibroin gene that provides high tensile strength.</title>
        <authorList>
            <person name="Kono N."/>
            <person name="Nakamura H."/>
            <person name="Ohtoshi R."/>
            <person name="Tomita M."/>
            <person name="Numata K."/>
            <person name="Arakawa K."/>
        </authorList>
    </citation>
    <scope>NUCLEOTIDE SEQUENCE [LARGE SCALE GENOMIC DNA]</scope>
</reference>
<evidence type="ECO:0000256" key="1">
    <source>
        <dbReference type="SAM" id="MobiDB-lite"/>
    </source>
</evidence>
<keyword evidence="3" id="KW-1185">Reference proteome</keyword>
<dbReference type="AlphaFoldDB" id="A0A4C1VMH1"/>
<accession>A0A4C1VMH1</accession>
<dbReference type="EMBL" id="BGZK01000372">
    <property type="protein sequence ID" value="GBP39841.1"/>
    <property type="molecule type" value="Genomic_DNA"/>
</dbReference>
<proteinExistence type="predicted"/>
<feature type="region of interest" description="Disordered" evidence="1">
    <location>
        <begin position="25"/>
        <end position="81"/>
    </location>
</feature>
<gene>
    <name evidence="2" type="ORF">EVAR_29071_1</name>
</gene>
<sequence length="102" mass="11728">MTDDVQGGADKRLIVWRMRADRYTPARTARAGGPHRASGLPRFQFSHSTRHRPIPPLRPTRPTPHALTAATSRRPKSIPIPHTTRLAGESYIYFFPIRRYRK</sequence>
<protein>
    <submittedName>
        <fullName evidence="2">Uncharacterized protein</fullName>
    </submittedName>
</protein>
<dbReference type="Proteomes" id="UP000299102">
    <property type="component" value="Unassembled WGS sequence"/>
</dbReference>
<name>A0A4C1VMH1_EUMVA</name>
<evidence type="ECO:0000313" key="3">
    <source>
        <dbReference type="Proteomes" id="UP000299102"/>
    </source>
</evidence>
<evidence type="ECO:0000313" key="2">
    <source>
        <dbReference type="EMBL" id="GBP39841.1"/>
    </source>
</evidence>
<organism evidence="2 3">
    <name type="scientific">Eumeta variegata</name>
    <name type="common">Bagworm moth</name>
    <name type="synonym">Eumeta japonica</name>
    <dbReference type="NCBI Taxonomy" id="151549"/>
    <lineage>
        <taxon>Eukaryota</taxon>
        <taxon>Metazoa</taxon>
        <taxon>Ecdysozoa</taxon>
        <taxon>Arthropoda</taxon>
        <taxon>Hexapoda</taxon>
        <taxon>Insecta</taxon>
        <taxon>Pterygota</taxon>
        <taxon>Neoptera</taxon>
        <taxon>Endopterygota</taxon>
        <taxon>Lepidoptera</taxon>
        <taxon>Glossata</taxon>
        <taxon>Ditrysia</taxon>
        <taxon>Tineoidea</taxon>
        <taxon>Psychidae</taxon>
        <taxon>Oiketicinae</taxon>
        <taxon>Eumeta</taxon>
    </lineage>
</organism>